<dbReference type="EMBL" id="CM047749">
    <property type="protein sequence ID" value="KAJ0010800.1"/>
    <property type="molecule type" value="Genomic_DNA"/>
</dbReference>
<evidence type="ECO:0000313" key="1">
    <source>
        <dbReference type="EMBL" id="KAJ0010800.1"/>
    </source>
</evidence>
<sequence length="93" mass="10327">MTPVLCGPYSLNNLSTVYYAPYGYFFLCVGLGLGGTATPQIRSRKSMSNERTFSATEDKAFLYRTLGQIVMLETWEELNSDAFDRIEAPGLGI</sequence>
<comment type="caution">
    <text evidence="1">The sequence shown here is derived from an EMBL/GenBank/DDBJ whole genome shotgun (WGS) entry which is preliminary data.</text>
</comment>
<protein>
    <submittedName>
        <fullName evidence="1">Uncharacterized protein</fullName>
    </submittedName>
</protein>
<dbReference type="Proteomes" id="UP001163603">
    <property type="component" value="Chromosome 14"/>
</dbReference>
<proteinExistence type="predicted"/>
<organism evidence="1 2">
    <name type="scientific">Pistacia integerrima</name>
    <dbReference type="NCBI Taxonomy" id="434235"/>
    <lineage>
        <taxon>Eukaryota</taxon>
        <taxon>Viridiplantae</taxon>
        <taxon>Streptophyta</taxon>
        <taxon>Embryophyta</taxon>
        <taxon>Tracheophyta</taxon>
        <taxon>Spermatophyta</taxon>
        <taxon>Magnoliopsida</taxon>
        <taxon>eudicotyledons</taxon>
        <taxon>Gunneridae</taxon>
        <taxon>Pentapetalae</taxon>
        <taxon>rosids</taxon>
        <taxon>malvids</taxon>
        <taxon>Sapindales</taxon>
        <taxon>Anacardiaceae</taxon>
        <taxon>Pistacia</taxon>
    </lineage>
</organism>
<evidence type="ECO:0000313" key="2">
    <source>
        <dbReference type="Proteomes" id="UP001163603"/>
    </source>
</evidence>
<gene>
    <name evidence="1" type="ORF">Pint_33702</name>
</gene>
<reference evidence="2" key="1">
    <citation type="journal article" date="2023" name="G3 (Bethesda)">
        <title>Genome assembly and association tests identify interacting loci associated with vigor, precocity, and sex in interspecific pistachio rootstocks.</title>
        <authorList>
            <person name="Palmer W."/>
            <person name="Jacygrad E."/>
            <person name="Sagayaradj S."/>
            <person name="Cavanaugh K."/>
            <person name="Han R."/>
            <person name="Bertier L."/>
            <person name="Beede B."/>
            <person name="Kafkas S."/>
            <person name="Golino D."/>
            <person name="Preece J."/>
            <person name="Michelmore R."/>
        </authorList>
    </citation>
    <scope>NUCLEOTIDE SEQUENCE [LARGE SCALE GENOMIC DNA]</scope>
</reference>
<accession>A0ACC0X5L7</accession>
<name>A0ACC0X5L7_9ROSI</name>
<keyword evidence="2" id="KW-1185">Reference proteome</keyword>